<evidence type="ECO:0000313" key="1">
    <source>
        <dbReference type="EnsemblMetazoa" id="BGLB022458-PA"/>
    </source>
</evidence>
<dbReference type="AlphaFoldDB" id="A0A2C9KQU1"/>
<evidence type="ECO:0000313" key="2">
    <source>
        <dbReference type="Proteomes" id="UP000076420"/>
    </source>
</evidence>
<dbReference type="Proteomes" id="UP000076420">
    <property type="component" value="Unassembled WGS sequence"/>
</dbReference>
<protein>
    <submittedName>
        <fullName evidence="1">Uncharacterized protein</fullName>
    </submittedName>
</protein>
<dbReference type="OrthoDB" id="6045352at2759"/>
<name>A0A2C9KQU1_BIOGL</name>
<reference evidence="1" key="1">
    <citation type="submission" date="2020-05" db="UniProtKB">
        <authorList>
            <consortium name="EnsemblMetazoa"/>
        </authorList>
    </citation>
    <scope>IDENTIFICATION</scope>
    <source>
        <strain evidence="1">BB02</strain>
    </source>
</reference>
<gene>
    <name evidence="1" type="primary">106050695</name>
</gene>
<proteinExistence type="predicted"/>
<dbReference type="VEuPathDB" id="VectorBase:BGLB022458"/>
<dbReference type="VEuPathDB" id="VectorBase:BGLAX_043169"/>
<dbReference type="KEGG" id="bgt:106050695"/>
<sequence length="203" mass="23160">MGGWFSVFDHGTPEVAVFEKGNKTEKEESIRGCLKPHNKQLTTSEFTINSLPEGYQEDDIYELVNYIADFTVRISVNFSSKKRLNFWQQAKVQFQGNNRGERHSGSGRIADVYQDTNEIKTCLCSNCINGTKNNAPKEIWTVVVFTATHVVFDDSEARRSECKLFYDTKDGMFKQLNVSKCRWRNVAHLTYSASSLLGHQVVL</sequence>
<accession>A0A2C9KQU1</accession>
<organism evidence="1 2">
    <name type="scientific">Biomphalaria glabrata</name>
    <name type="common">Bloodfluke planorb</name>
    <name type="synonym">Freshwater snail</name>
    <dbReference type="NCBI Taxonomy" id="6526"/>
    <lineage>
        <taxon>Eukaryota</taxon>
        <taxon>Metazoa</taxon>
        <taxon>Spiralia</taxon>
        <taxon>Lophotrochozoa</taxon>
        <taxon>Mollusca</taxon>
        <taxon>Gastropoda</taxon>
        <taxon>Heterobranchia</taxon>
        <taxon>Euthyneura</taxon>
        <taxon>Panpulmonata</taxon>
        <taxon>Hygrophila</taxon>
        <taxon>Lymnaeoidea</taxon>
        <taxon>Planorbidae</taxon>
        <taxon>Biomphalaria</taxon>
    </lineage>
</organism>
<dbReference type="EnsemblMetazoa" id="BGLB022458-RA">
    <property type="protein sequence ID" value="BGLB022458-PA"/>
    <property type="gene ID" value="BGLB022458"/>
</dbReference>